<sequence length="61" mass="6233">MVTKSISHQLAMRNFLADTPVGAPGGSGTTVPPEVTPGTEARVQTDTPSTDAQTDGATVYT</sequence>
<keyword evidence="3" id="KW-1185">Reference proteome</keyword>
<dbReference type="Gramene" id="PGSC0003DMT400092293">
    <property type="protein sequence ID" value="PGSC0003DMT400092293"/>
    <property type="gene ID" value="PGSC0003DMG400041864"/>
</dbReference>
<organism evidence="2 3">
    <name type="scientific">Solanum tuberosum</name>
    <name type="common">Potato</name>
    <dbReference type="NCBI Taxonomy" id="4113"/>
    <lineage>
        <taxon>Eukaryota</taxon>
        <taxon>Viridiplantae</taxon>
        <taxon>Streptophyta</taxon>
        <taxon>Embryophyta</taxon>
        <taxon>Tracheophyta</taxon>
        <taxon>Spermatophyta</taxon>
        <taxon>Magnoliopsida</taxon>
        <taxon>eudicotyledons</taxon>
        <taxon>Gunneridae</taxon>
        <taxon>Pentapetalae</taxon>
        <taxon>asterids</taxon>
        <taxon>lamiids</taxon>
        <taxon>Solanales</taxon>
        <taxon>Solanaceae</taxon>
        <taxon>Solanoideae</taxon>
        <taxon>Solaneae</taxon>
        <taxon>Solanum</taxon>
    </lineage>
</organism>
<dbReference type="HOGENOM" id="CLU_2927213_0_0_1"/>
<dbReference type="EnsemblPlants" id="PGSC0003DMT400092293">
    <property type="protein sequence ID" value="PGSC0003DMT400092293"/>
    <property type="gene ID" value="PGSC0003DMG400041864"/>
</dbReference>
<evidence type="ECO:0000313" key="3">
    <source>
        <dbReference type="Proteomes" id="UP000011115"/>
    </source>
</evidence>
<feature type="compositionally biased region" description="Polar residues" evidence="1">
    <location>
        <begin position="42"/>
        <end position="61"/>
    </location>
</feature>
<feature type="compositionally biased region" description="Low complexity" evidence="1">
    <location>
        <begin position="29"/>
        <end position="40"/>
    </location>
</feature>
<protein>
    <recommendedName>
        <fullName evidence="4">Integrase core domain containing protein</fullName>
    </recommendedName>
</protein>
<evidence type="ECO:0000256" key="1">
    <source>
        <dbReference type="SAM" id="MobiDB-lite"/>
    </source>
</evidence>
<reference evidence="3" key="1">
    <citation type="journal article" date="2011" name="Nature">
        <title>Genome sequence and analysis of the tuber crop potato.</title>
        <authorList>
            <consortium name="The Potato Genome Sequencing Consortium"/>
        </authorList>
    </citation>
    <scope>NUCLEOTIDE SEQUENCE [LARGE SCALE GENOMIC DNA]</scope>
    <source>
        <strain evidence="3">cv. DM1-3 516 R44</strain>
    </source>
</reference>
<feature type="region of interest" description="Disordered" evidence="1">
    <location>
        <begin position="17"/>
        <end position="61"/>
    </location>
</feature>
<proteinExistence type="predicted"/>
<evidence type="ECO:0008006" key="4">
    <source>
        <dbReference type="Google" id="ProtNLM"/>
    </source>
</evidence>
<evidence type="ECO:0000313" key="2">
    <source>
        <dbReference type="EnsemblPlants" id="PGSC0003DMT400092293"/>
    </source>
</evidence>
<dbReference type="PaxDb" id="4113-PGSC0003DMT400092293"/>
<name>M1DPH9_SOLTU</name>
<accession>M1DPH9</accession>
<dbReference type="Proteomes" id="UP000011115">
    <property type="component" value="Unassembled WGS sequence"/>
</dbReference>
<dbReference type="AlphaFoldDB" id="M1DPH9"/>
<dbReference type="InParanoid" id="M1DPH9"/>
<reference evidence="2" key="2">
    <citation type="submission" date="2015-06" db="UniProtKB">
        <authorList>
            <consortium name="EnsemblPlants"/>
        </authorList>
    </citation>
    <scope>IDENTIFICATION</scope>
    <source>
        <strain evidence="2">DM1-3 516 R44</strain>
    </source>
</reference>